<protein>
    <submittedName>
        <fullName evidence="2">Uncharacterized protein</fullName>
    </submittedName>
</protein>
<name>A0A2A8CUJ2_9BACT</name>
<dbReference type="AlphaFoldDB" id="A0A2A8CUJ2"/>
<sequence length="444" mass="49597">MEEGRIVSVHPDKGWCKVQTASGRQLQKVRLTSPGMSNAGRGFRITPRSNTMCVVLYDARSPYDRAFLVGTTPDEAPDESMGEWGAPGDLEYTMEHGGHWLGTQTGLTDFMASPWARLTLLPSTQTARLTTRNHERLYSPFSHDRLIQDDEAEVSFRELMVNSRFLYRDGDAAPNIIWTLGNQTDSDKVSPLNPKSKHLSFFVVENRDPDDGSTVTHRFQEGIGAADGRMRYTLMQDLEQSIGFEEVVGWDQGIIHSFAIETEDVTHERRWGFFTEGTLAHEEHIEMGEDVTFDHKLGNREGVVSETLWKRAGVTVTERIGDFEKTAYELDVAQDDESKMTARIEPTGRIEITNPTWTIDIEKGSKATITNGDTTFLIDGEDIFVGGPDGSEMMALGDTLKKLLDRTLPTCGEVALRKTVPAGMNDHDDFPNRTNPTVPAGMVY</sequence>
<keyword evidence="3" id="KW-1185">Reference proteome</keyword>
<feature type="region of interest" description="Disordered" evidence="1">
    <location>
        <begin position="425"/>
        <end position="444"/>
    </location>
</feature>
<dbReference type="EMBL" id="PDEQ01000009">
    <property type="protein sequence ID" value="PEN11420.1"/>
    <property type="molecule type" value="Genomic_DNA"/>
</dbReference>
<proteinExistence type="predicted"/>
<accession>A0A2A8CUJ2</accession>
<organism evidence="2 3">
    <name type="scientific">Longibacter salinarum</name>
    <dbReference type="NCBI Taxonomy" id="1850348"/>
    <lineage>
        <taxon>Bacteria</taxon>
        <taxon>Pseudomonadati</taxon>
        <taxon>Rhodothermota</taxon>
        <taxon>Rhodothermia</taxon>
        <taxon>Rhodothermales</taxon>
        <taxon>Salisaetaceae</taxon>
        <taxon>Longibacter</taxon>
    </lineage>
</organism>
<gene>
    <name evidence="2" type="ORF">CRI94_15405</name>
</gene>
<evidence type="ECO:0000313" key="2">
    <source>
        <dbReference type="EMBL" id="PEN11420.1"/>
    </source>
</evidence>
<evidence type="ECO:0000256" key="1">
    <source>
        <dbReference type="SAM" id="MobiDB-lite"/>
    </source>
</evidence>
<reference evidence="2 3" key="1">
    <citation type="submission" date="2017-10" db="EMBL/GenBank/DDBJ databases">
        <title>Draft genome of Longibacter Salinarum.</title>
        <authorList>
            <person name="Goh K.M."/>
            <person name="Shamsir M.S."/>
            <person name="Lim S.W."/>
        </authorList>
    </citation>
    <scope>NUCLEOTIDE SEQUENCE [LARGE SCALE GENOMIC DNA]</scope>
    <source>
        <strain evidence="2 3">KCTC 52045</strain>
    </source>
</reference>
<evidence type="ECO:0000313" key="3">
    <source>
        <dbReference type="Proteomes" id="UP000220102"/>
    </source>
</evidence>
<dbReference type="Proteomes" id="UP000220102">
    <property type="component" value="Unassembled WGS sequence"/>
</dbReference>
<comment type="caution">
    <text evidence="2">The sequence shown here is derived from an EMBL/GenBank/DDBJ whole genome shotgun (WGS) entry which is preliminary data.</text>
</comment>